<evidence type="ECO:0000256" key="1">
    <source>
        <dbReference type="SAM" id="Phobius"/>
    </source>
</evidence>
<accession>A0A1F5RBG8</accession>
<dbReference type="InterPro" id="IPR011701">
    <property type="entry name" value="MFS"/>
</dbReference>
<keyword evidence="1" id="KW-0472">Membrane</keyword>
<name>A0A1F5RBG8_9BACT</name>
<dbReference type="Pfam" id="PF07690">
    <property type="entry name" value="MFS_1"/>
    <property type="match status" value="1"/>
</dbReference>
<feature type="transmembrane region" description="Helical" evidence="1">
    <location>
        <begin position="55"/>
        <end position="76"/>
    </location>
</feature>
<feature type="transmembrane region" description="Helical" evidence="1">
    <location>
        <begin position="378"/>
        <end position="399"/>
    </location>
</feature>
<feature type="transmembrane region" description="Helical" evidence="1">
    <location>
        <begin position="141"/>
        <end position="162"/>
    </location>
</feature>
<dbReference type="PANTHER" id="PTHR23526:SF2">
    <property type="entry name" value="MAJOR FACILITATOR SUPERFAMILY (MFS) PROFILE DOMAIN-CONTAINING PROTEIN"/>
    <property type="match status" value="1"/>
</dbReference>
<dbReference type="InterPro" id="IPR052528">
    <property type="entry name" value="Sugar_transport-like"/>
</dbReference>
<dbReference type="AlphaFoldDB" id="A0A1F5RBG8"/>
<dbReference type="PANTHER" id="PTHR23526">
    <property type="entry name" value="INTEGRAL MEMBRANE TRANSPORT PROTEIN-RELATED"/>
    <property type="match status" value="1"/>
</dbReference>
<feature type="transmembrane region" description="Helical" evidence="1">
    <location>
        <begin position="289"/>
        <end position="310"/>
    </location>
</feature>
<dbReference type="SUPFAM" id="SSF103473">
    <property type="entry name" value="MFS general substrate transporter"/>
    <property type="match status" value="1"/>
</dbReference>
<evidence type="ECO:0000313" key="3">
    <source>
        <dbReference type="Proteomes" id="UP000177230"/>
    </source>
</evidence>
<feature type="transmembrane region" description="Helical" evidence="1">
    <location>
        <begin position="174"/>
        <end position="198"/>
    </location>
</feature>
<organism evidence="2 3">
    <name type="scientific">Candidatus Edwardsbacteria bacterium GWF2_54_11</name>
    <dbReference type="NCBI Taxonomy" id="1817851"/>
    <lineage>
        <taxon>Bacteria</taxon>
        <taxon>Candidatus Edwardsiibacteriota</taxon>
    </lineage>
</organism>
<dbReference type="EMBL" id="MFFM01000035">
    <property type="protein sequence ID" value="OGF11809.1"/>
    <property type="molecule type" value="Genomic_DNA"/>
</dbReference>
<dbReference type="Gene3D" id="1.20.1250.20">
    <property type="entry name" value="MFS general substrate transporter like domains"/>
    <property type="match status" value="2"/>
</dbReference>
<evidence type="ECO:0008006" key="4">
    <source>
        <dbReference type="Google" id="ProtNLM"/>
    </source>
</evidence>
<gene>
    <name evidence="2" type="ORF">A2024_12385</name>
</gene>
<dbReference type="InterPro" id="IPR036259">
    <property type="entry name" value="MFS_trans_sf"/>
</dbReference>
<feature type="transmembrane region" description="Helical" evidence="1">
    <location>
        <begin position="348"/>
        <end position="372"/>
    </location>
</feature>
<feature type="transmembrane region" description="Helical" evidence="1">
    <location>
        <begin position="264"/>
        <end position="282"/>
    </location>
</feature>
<sequence>MLARLFGFYSAFNKKERLVFWLIMLSCVFDGMTQGVLLLQETIAKKAMAASDFQISVIGLLANATMLLSLVVSFFFSNRSKKWILIPGMILGRLIFILAFLLEGANLFLLLLFFYYSLYAVQGPIINSFYQKHIAQKKGQVFGLTRMVLMVFSMATSLIVGRLLDLSPQLYKPILMSIAVTGGITYLLFIVIDSHIAYRPESKYRMRRTARDLKVMFKRTDFLMFELAFMTYGLAFMVMVPAVPLFMLNQLKFSYSQMAQAKGVFAQIFMLALMPLAGMIFDRINLWKIAAISYAIMVGYPLLMLLSSLYQSRILAYASLCFFSLGLTGVVMLWNLGSLHFAGNRDSLVYQGLHVTLTGVRGFLGPLLGYYLLSRVSYQADFILAMILFAGASGMSLYFKRKYSQVFAKI</sequence>
<dbReference type="Proteomes" id="UP000177230">
    <property type="component" value="Unassembled WGS sequence"/>
</dbReference>
<feature type="transmembrane region" description="Helical" evidence="1">
    <location>
        <begin position="316"/>
        <end position="336"/>
    </location>
</feature>
<evidence type="ECO:0000313" key="2">
    <source>
        <dbReference type="EMBL" id="OGF11809.1"/>
    </source>
</evidence>
<comment type="caution">
    <text evidence="2">The sequence shown here is derived from an EMBL/GenBank/DDBJ whole genome shotgun (WGS) entry which is preliminary data.</text>
</comment>
<keyword evidence="1" id="KW-1133">Transmembrane helix</keyword>
<proteinExistence type="predicted"/>
<protein>
    <recommendedName>
        <fullName evidence="4">Major facilitator superfamily (MFS) profile domain-containing protein</fullName>
    </recommendedName>
</protein>
<feature type="transmembrane region" description="Helical" evidence="1">
    <location>
        <begin position="222"/>
        <end position="244"/>
    </location>
</feature>
<reference evidence="2 3" key="1">
    <citation type="journal article" date="2016" name="Nat. Commun.">
        <title>Thousands of microbial genomes shed light on interconnected biogeochemical processes in an aquifer system.</title>
        <authorList>
            <person name="Anantharaman K."/>
            <person name="Brown C.T."/>
            <person name="Hug L.A."/>
            <person name="Sharon I."/>
            <person name="Castelle C.J."/>
            <person name="Probst A.J."/>
            <person name="Thomas B.C."/>
            <person name="Singh A."/>
            <person name="Wilkins M.J."/>
            <person name="Karaoz U."/>
            <person name="Brodie E.L."/>
            <person name="Williams K.H."/>
            <person name="Hubbard S.S."/>
            <person name="Banfield J.F."/>
        </authorList>
    </citation>
    <scope>NUCLEOTIDE SEQUENCE [LARGE SCALE GENOMIC DNA]</scope>
</reference>
<feature type="transmembrane region" description="Helical" evidence="1">
    <location>
        <begin position="83"/>
        <end position="102"/>
    </location>
</feature>
<feature type="transmembrane region" description="Helical" evidence="1">
    <location>
        <begin position="108"/>
        <end position="129"/>
    </location>
</feature>
<keyword evidence="1" id="KW-0812">Transmembrane</keyword>
<dbReference type="GO" id="GO:0022857">
    <property type="term" value="F:transmembrane transporter activity"/>
    <property type="evidence" value="ECO:0007669"/>
    <property type="project" value="InterPro"/>
</dbReference>